<feature type="domain" description="Late embryogenesis abundant protein LEA-2 subgroup" evidence="6">
    <location>
        <begin position="86"/>
        <end position="187"/>
    </location>
</feature>
<evidence type="ECO:0000256" key="5">
    <source>
        <dbReference type="SAM" id="Phobius"/>
    </source>
</evidence>
<dbReference type="GO" id="GO:0005886">
    <property type="term" value="C:plasma membrane"/>
    <property type="evidence" value="ECO:0007669"/>
    <property type="project" value="TreeGrafter"/>
</dbReference>
<reference evidence="7" key="1">
    <citation type="journal article" date="2022" name="Cell">
        <title>Repeat-based holocentromeres influence genome architecture and karyotype evolution.</title>
        <authorList>
            <person name="Hofstatter P.G."/>
            <person name="Thangavel G."/>
            <person name="Lux T."/>
            <person name="Neumann P."/>
            <person name="Vondrak T."/>
            <person name="Novak P."/>
            <person name="Zhang M."/>
            <person name="Costa L."/>
            <person name="Castellani M."/>
            <person name="Scott A."/>
            <person name="Toegelov H."/>
            <person name="Fuchs J."/>
            <person name="Mata-Sucre Y."/>
            <person name="Dias Y."/>
            <person name="Vanzela A.L.L."/>
            <person name="Huettel B."/>
            <person name="Almeida C.C.S."/>
            <person name="Simkova H."/>
            <person name="Souza G."/>
            <person name="Pedrosa-Harand A."/>
            <person name="Macas J."/>
            <person name="Mayer K.F.X."/>
            <person name="Houben A."/>
            <person name="Marques A."/>
        </authorList>
    </citation>
    <scope>NUCLEOTIDE SEQUENCE</scope>
    <source>
        <strain evidence="7">RhyBre1mFocal</strain>
    </source>
</reference>
<keyword evidence="4 5" id="KW-0472">Membrane</keyword>
<sequence length="212" mass="23296">MSAKDCGNHGSYWGERKFYRRLCGCIIFLLFIVGLAVLLVWLILRPTKPTFSLQSISVLNITLSKSDQSYNVTVLFTTLQISIFSRNPNSHIGIYYDRLHTVASYRNQQITSSTTLPAAYLTSGDSVIWAPYVSTPSGGAILAPSLGDALVQDQAAGVLLLHVEVMGRLRWKVGTWVSGGYHLHASCPAYLSADSNNGSFRFRQITGCTVDI</sequence>
<evidence type="ECO:0000313" key="7">
    <source>
        <dbReference type="EMBL" id="KAJ1703181.1"/>
    </source>
</evidence>
<accession>A0A9Q0HYJ1</accession>
<comment type="caution">
    <text evidence="7">The sequence shown here is derived from an EMBL/GenBank/DDBJ whole genome shotgun (WGS) entry which is preliminary data.</text>
</comment>
<keyword evidence="8" id="KW-1185">Reference proteome</keyword>
<organism evidence="7 8">
    <name type="scientific">Rhynchospora breviuscula</name>
    <dbReference type="NCBI Taxonomy" id="2022672"/>
    <lineage>
        <taxon>Eukaryota</taxon>
        <taxon>Viridiplantae</taxon>
        <taxon>Streptophyta</taxon>
        <taxon>Embryophyta</taxon>
        <taxon>Tracheophyta</taxon>
        <taxon>Spermatophyta</taxon>
        <taxon>Magnoliopsida</taxon>
        <taxon>Liliopsida</taxon>
        <taxon>Poales</taxon>
        <taxon>Cyperaceae</taxon>
        <taxon>Cyperoideae</taxon>
        <taxon>Rhynchosporeae</taxon>
        <taxon>Rhynchospora</taxon>
    </lineage>
</organism>
<keyword evidence="3 5" id="KW-1133">Transmembrane helix</keyword>
<protein>
    <recommendedName>
        <fullName evidence="6">Late embryogenesis abundant protein LEA-2 subgroup domain-containing protein</fullName>
    </recommendedName>
</protein>
<feature type="transmembrane region" description="Helical" evidence="5">
    <location>
        <begin position="21"/>
        <end position="44"/>
    </location>
</feature>
<evidence type="ECO:0000256" key="3">
    <source>
        <dbReference type="ARBA" id="ARBA00022989"/>
    </source>
</evidence>
<dbReference type="OrthoDB" id="590980at2759"/>
<dbReference type="GO" id="GO:0009506">
    <property type="term" value="C:plasmodesma"/>
    <property type="evidence" value="ECO:0007669"/>
    <property type="project" value="TreeGrafter"/>
</dbReference>
<dbReference type="GO" id="GO:0098542">
    <property type="term" value="P:defense response to other organism"/>
    <property type="evidence" value="ECO:0007669"/>
    <property type="project" value="InterPro"/>
</dbReference>
<dbReference type="InterPro" id="IPR004864">
    <property type="entry name" value="LEA_2"/>
</dbReference>
<evidence type="ECO:0000313" key="8">
    <source>
        <dbReference type="Proteomes" id="UP001151287"/>
    </source>
</evidence>
<evidence type="ECO:0000259" key="6">
    <source>
        <dbReference type="Pfam" id="PF03168"/>
    </source>
</evidence>
<dbReference type="PANTHER" id="PTHR31415:SF166">
    <property type="entry name" value="LATE EMBRYOGENESIS ABUNDANT (LEA) HYDROXYPROLINE-RICH GLYCOPROTEIN FAMILY"/>
    <property type="match status" value="1"/>
</dbReference>
<dbReference type="AlphaFoldDB" id="A0A9Q0HYJ1"/>
<evidence type="ECO:0000256" key="4">
    <source>
        <dbReference type="ARBA" id="ARBA00023136"/>
    </source>
</evidence>
<gene>
    <name evidence="7" type="ORF">LUZ63_002960</name>
</gene>
<name>A0A9Q0HYJ1_9POAL</name>
<evidence type="ECO:0000256" key="2">
    <source>
        <dbReference type="ARBA" id="ARBA00022692"/>
    </source>
</evidence>
<comment type="subcellular location">
    <subcellularLocation>
        <location evidence="1">Membrane</location>
        <topology evidence="1">Single-pass membrane protein</topology>
    </subcellularLocation>
</comment>
<dbReference type="Pfam" id="PF03168">
    <property type="entry name" value="LEA_2"/>
    <property type="match status" value="1"/>
</dbReference>
<dbReference type="EMBL" id="JAMQYH010000001">
    <property type="protein sequence ID" value="KAJ1703181.1"/>
    <property type="molecule type" value="Genomic_DNA"/>
</dbReference>
<dbReference type="PANTHER" id="PTHR31415">
    <property type="entry name" value="OS05G0367900 PROTEIN"/>
    <property type="match status" value="1"/>
</dbReference>
<dbReference type="Proteomes" id="UP001151287">
    <property type="component" value="Unassembled WGS sequence"/>
</dbReference>
<evidence type="ECO:0000256" key="1">
    <source>
        <dbReference type="ARBA" id="ARBA00004167"/>
    </source>
</evidence>
<dbReference type="InterPro" id="IPR044839">
    <property type="entry name" value="NDR1-like"/>
</dbReference>
<proteinExistence type="predicted"/>
<keyword evidence="2 5" id="KW-0812">Transmembrane</keyword>